<accession>A0AAW4NTC7</accession>
<reference evidence="2" key="1">
    <citation type="submission" date="2021-07" db="EMBL/GenBank/DDBJ databases">
        <title>Genomic diversity and antimicrobial resistance of Prevotella spp. isolated from chronic lung disease airways.</title>
        <authorList>
            <person name="Webb K.A."/>
            <person name="Olagoke O.S."/>
            <person name="Baird T."/>
            <person name="Neill J."/>
            <person name="Pham A."/>
            <person name="Wells T.J."/>
            <person name="Ramsay K.A."/>
            <person name="Bell S.C."/>
            <person name="Sarovich D.S."/>
            <person name="Price E.P."/>
        </authorList>
    </citation>
    <scope>NUCLEOTIDE SEQUENCE</scope>
    <source>
        <strain evidence="2">SCHI0047.S.3</strain>
    </source>
</reference>
<feature type="signal peptide" evidence="1">
    <location>
        <begin position="1"/>
        <end position="18"/>
    </location>
</feature>
<keyword evidence="1" id="KW-0732">Signal</keyword>
<comment type="caution">
    <text evidence="2">The sequence shown here is derived from an EMBL/GenBank/DDBJ whole genome shotgun (WGS) entry which is preliminary data.</text>
</comment>
<dbReference type="EMBL" id="JAHXRF010000019">
    <property type="protein sequence ID" value="MBW4866593.1"/>
    <property type="molecule type" value="Genomic_DNA"/>
</dbReference>
<gene>
    <name evidence="2" type="ORF">KZY68_11405</name>
</gene>
<organism evidence="2 3">
    <name type="scientific">Segatella salivae</name>
    <dbReference type="NCBI Taxonomy" id="228604"/>
    <lineage>
        <taxon>Bacteria</taxon>
        <taxon>Pseudomonadati</taxon>
        <taxon>Bacteroidota</taxon>
        <taxon>Bacteroidia</taxon>
        <taxon>Bacteroidales</taxon>
        <taxon>Prevotellaceae</taxon>
        <taxon>Segatella</taxon>
    </lineage>
</organism>
<proteinExistence type="predicted"/>
<sequence length="281" mass="32222">MKAKTILFFFCLTWLVVACEEKAKDNAKPKESQTTSYKLKGDSTIYGLACEGCNDSTIVLLPIDGSDPVRYDVIDAHRNGRVVGNIQIGDWIGVVANKQDKHTADEVINLDEIKGIWCYVVMPKMRDYEKMSKRLQKKMMRDIPDSIKQTYLIPREYGFWLRRQWTAQSVGYVSEQSSLEQESPVVYPQLGFFTGWHIWNGKLVIESATPRYNADNTITITNPVKDTCIIVYLGKDSLVLSDGIESRSYYRKKNINDVNVKARFIAEKLKREALKKAMQQQ</sequence>
<dbReference type="PROSITE" id="PS51257">
    <property type="entry name" value="PROKAR_LIPOPROTEIN"/>
    <property type="match status" value="1"/>
</dbReference>
<name>A0AAW4NTC7_9BACT</name>
<dbReference type="RefSeq" id="WP_219428186.1">
    <property type="nucleotide sequence ID" value="NZ_JAHXRD010000018.1"/>
</dbReference>
<dbReference type="AlphaFoldDB" id="A0AAW4NTC7"/>
<protein>
    <submittedName>
        <fullName evidence="2">Lipocalin family protein</fullName>
    </submittedName>
</protein>
<feature type="chain" id="PRO_5043543035" evidence="1">
    <location>
        <begin position="19"/>
        <end position="281"/>
    </location>
</feature>
<evidence type="ECO:0000256" key="1">
    <source>
        <dbReference type="SAM" id="SignalP"/>
    </source>
</evidence>
<evidence type="ECO:0000313" key="2">
    <source>
        <dbReference type="EMBL" id="MBW4866593.1"/>
    </source>
</evidence>
<dbReference type="Proteomes" id="UP001196873">
    <property type="component" value="Unassembled WGS sequence"/>
</dbReference>
<evidence type="ECO:0000313" key="3">
    <source>
        <dbReference type="Proteomes" id="UP001196873"/>
    </source>
</evidence>